<accession>A0A917AXH8</accession>
<reference evidence="5" key="2">
    <citation type="submission" date="2020-09" db="EMBL/GenBank/DDBJ databases">
        <authorList>
            <person name="Sun Q."/>
            <person name="Zhou Y."/>
        </authorList>
    </citation>
    <scope>NUCLEOTIDE SEQUENCE</scope>
    <source>
        <strain evidence="5">CGMCC 1.12698</strain>
    </source>
</reference>
<dbReference type="PANTHER" id="PTHR43792:SF8">
    <property type="entry name" value="[RIBOSOMAL PROTEIN US5]-ALANINE N-ACETYLTRANSFERASE"/>
    <property type="match status" value="1"/>
</dbReference>
<dbReference type="PANTHER" id="PTHR43792">
    <property type="entry name" value="GNAT FAMILY, PUTATIVE (AFU_ORTHOLOGUE AFUA_3G00765)-RELATED-RELATED"/>
    <property type="match status" value="1"/>
</dbReference>
<protein>
    <recommendedName>
        <fullName evidence="4">N-acetyltransferase domain-containing protein</fullName>
    </recommendedName>
</protein>
<organism evidence="5 6">
    <name type="scientific">Priestia taiwanensis</name>
    <dbReference type="NCBI Taxonomy" id="1347902"/>
    <lineage>
        <taxon>Bacteria</taxon>
        <taxon>Bacillati</taxon>
        <taxon>Bacillota</taxon>
        <taxon>Bacilli</taxon>
        <taxon>Bacillales</taxon>
        <taxon>Bacillaceae</taxon>
        <taxon>Priestia</taxon>
    </lineage>
</organism>
<dbReference type="GO" id="GO:0008999">
    <property type="term" value="F:protein-N-terminal-alanine acetyltransferase activity"/>
    <property type="evidence" value="ECO:0007669"/>
    <property type="project" value="TreeGrafter"/>
</dbReference>
<evidence type="ECO:0000256" key="2">
    <source>
        <dbReference type="ARBA" id="ARBA00023315"/>
    </source>
</evidence>
<dbReference type="InterPro" id="IPR016181">
    <property type="entry name" value="Acyl_CoA_acyltransferase"/>
</dbReference>
<keyword evidence="2" id="KW-0012">Acyltransferase</keyword>
<evidence type="ECO:0000256" key="1">
    <source>
        <dbReference type="ARBA" id="ARBA00022679"/>
    </source>
</evidence>
<dbReference type="Proteomes" id="UP000605259">
    <property type="component" value="Unassembled WGS sequence"/>
</dbReference>
<dbReference type="InterPro" id="IPR000182">
    <property type="entry name" value="GNAT_dom"/>
</dbReference>
<dbReference type="Pfam" id="PF13302">
    <property type="entry name" value="Acetyltransf_3"/>
    <property type="match status" value="1"/>
</dbReference>
<keyword evidence="6" id="KW-1185">Reference proteome</keyword>
<name>A0A917AXH8_9BACI</name>
<gene>
    <name evidence="5" type="ORF">GCM10007140_31670</name>
</gene>
<keyword evidence="1" id="KW-0808">Transferase</keyword>
<reference evidence="5" key="1">
    <citation type="journal article" date="2014" name="Int. J. Syst. Evol. Microbiol.">
        <title>Complete genome sequence of Corynebacterium casei LMG S-19264T (=DSM 44701T), isolated from a smear-ripened cheese.</title>
        <authorList>
            <consortium name="US DOE Joint Genome Institute (JGI-PGF)"/>
            <person name="Walter F."/>
            <person name="Albersmeier A."/>
            <person name="Kalinowski J."/>
            <person name="Ruckert C."/>
        </authorList>
    </citation>
    <scope>NUCLEOTIDE SEQUENCE</scope>
    <source>
        <strain evidence="5">CGMCC 1.12698</strain>
    </source>
</reference>
<dbReference type="SUPFAM" id="SSF55729">
    <property type="entry name" value="Acyl-CoA N-acyltransferases (Nat)"/>
    <property type="match status" value="1"/>
</dbReference>
<dbReference type="PROSITE" id="PS51186">
    <property type="entry name" value="GNAT"/>
    <property type="match status" value="1"/>
</dbReference>
<sequence length="139" mass="16306">MSECTKEWFSTLVANYKKLVVEDKAYLFDIFRKEDGAHLGSIDFSTLARDYFQWARIGYTIHNQHWRQGYAKEAVEAALELAFNELTFHRIEAHISFDNEASIHLAKSVGMEFECIRKGFLLENEDWIDTLIYYINAPE</sequence>
<dbReference type="AlphaFoldDB" id="A0A917AXH8"/>
<evidence type="ECO:0000313" key="6">
    <source>
        <dbReference type="Proteomes" id="UP000605259"/>
    </source>
</evidence>
<comment type="caution">
    <text evidence="5">The sequence shown here is derived from an EMBL/GenBank/DDBJ whole genome shotgun (WGS) entry which is preliminary data.</text>
</comment>
<dbReference type="Gene3D" id="3.40.630.30">
    <property type="match status" value="1"/>
</dbReference>
<evidence type="ECO:0000259" key="4">
    <source>
        <dbReference type="PROSITE" id="PS51186"/>
    </source>
</evidence>
<comment type="similarity">
    <text evidence="3">Belongs to the acetyltransferase family. RimJ subfamily.</text>
</comment>
<dbReference type="InterPro" id="IPR051531">
    <property type="entry name" value="N-acetyltransferase"/>
</dbReference>
<evidence type="ECO:0000256" key="3">
    <source>
        <dbReference type="ARBA" id="ARBA00038502"/>
    </source>
</evidence>
<feature type="domain" description="N-acetyltransferase" evidence="4">
    <location>
        <begin position="1"/>
        <end position="138"/>
    </location>
</feature>
<proteinExistence type="inferred from homology"/>
<evidence type="ECO:0000313" key="5">
    <source>
        <dbReference type="EMBL" id="GGE79801.1"/>
    </source>
</evidence>
<dbReference type="GO" id="GO:0005737">
    <property type="term" value="C:cytoplasm"/>
    <property type="evidence" value="ECO:0007669"/>
    <property type="project" value="TreeGrafter"/>
</dbReference>
<dbReference type="EMBL" id="BMFK01000003">
    <property type="protein sequence ID" value="GGE79801.1"/>
    <property type="molecule type" value="Genomic_DNA"/>
</dbReference>